<evidence type="ECO:0000256" key="1">
    <source>
        <dbReference type="SAM" id="Phobius"/>
    </source>
</evidence>
<sequence length="215" mass="23931">MDQASAAHIIFRVLEVLTLIPCWAILAALISVYNKNGVAPPSGIVCLFIVALLASIWSFCVLITAMRARNTALWMTIFDIGFFAALIAGVVLLSNIASVQCVMAPVTGAIITSDGEKIWPSGVNFNDWNTRVWSNNHNCSLAKAAWGLGITNIILFFITALLAATVYRNNEEEDQMVEKVYTTRAADPYAQRHSRRHRHRHRSPRTGEYIVEERI</sequence>
<dbReference type="EMBL" id="NESQ01000036">
    <property type="protein sequence ID" value="PUU81931.1"/>
    <property type="molecule type" value="Genomic_DNA"/>
</dbReference>
<feature type="transmembrane region" description="Helical" evidence="1">
    <location>
        <begin position="42"/>
        <end position="65"/>
    </location>
</feature>
<feature type="transmembrane region" description="Helical" evidence="1">
    <location>
        <begin position="9"/>
        <end position="30"/>
    </location>
</feature>
<keyword evidence="1" id="KW-0812">Transmembrane</keyword>
<dbReference type="AlphaFoldDB" id="A0A2T7A2H1"/>
<dbReference type="Proteomes" id="UP000244722">
    <property type="component" value="Unassembled WGS sequence"/>
</dbReference>
<dbReference type="OrthoDB" id="4918558at2759"/>
<name>A0A2T7A2H1_TUBBO</name>
<dbReference type="STRING" id="42251.A0A2T7A2H1"/>
<feature type="transmembrane region" description="Helical" evidence="1">
    <location>
        <begin position="144"/>
        <end position="167"/>
    </location>
</feature>
<feature type="transmembrane region" description="Helical" evidence="1">
    <location>
        <begin position="72"/>
        <end position="93"/>
    </location>
</feature>
<protein>
    <recommendedName>
        <fullName evidence="4">MARVEL domain-containing protein</fullName>
    </recommendedName>
</protein>
<evidence type="ECO:0000313" key="3">
    <source>
        <dbReference type="Proteomes" id="UP000244722"/>
    </source>
</evidence>
<comment type="caution">
    <text evidence="2">The sequence shown here is derived from an EMBL/GenBank/DDBJ whole genome shotgun (WGS) entry which is preliminary data.</text>
</comment>
<keyword evidence="3" id="KW-1185">Reference proteome</keyword>
<keyword evidence="1" id="KW-0472">Membrane</keyword>
<accession>A0A2T7A2H1</accession>
<reference evidence="2 3" key="1">
    <citation type="submission" date="2017-04" db="EMBL/GenBank/DDBJ databases">
        <title>Draft genome sequence of Tuber borchii Vittad., a whitish edible truffle.</title>
        <authorList>
            <consortium name="DOE Joint Genome Institute"/>
            <person name="Murat C."/>
            <person name="Kuo A."/>
            <person name="Barry K.W."/>
            <person name="Clum A."/>
            <person name="Dockter R.B."/>
            <person name="Fauchery L."/>
            <person name="Iotti M."/>
            <person name="Kohler A."/>
            <person name="Labutti K."/>
            <person name="Lindquist E.A."/>
            <person name="Lipzen A."/>
            <person name="Ohm R.A."/>
            <person name="Wang M."/>
            <person name="Grigoriev I.V."/>
            <person name="Zambonelli A."/>
            <person name="Martin F.M."/>
        </authorList>
    </citation>
    <scope>NUCLEOTIDE SEQUENCE [LARGE SCALE GENOMIC DNA]</scope>
    <source>
        <strain evidence="2 3">Tbo3840</strain>
    </source>
</reference>
<organism evidence="2 3">
    <name type="scientific">Tuber borchii</name>
    <name type="common">White truffle</name>
    <dbReference type="NCBI Taxonomy" id="42251"/>
    <lineage>
        <taxon>Eukaryota</taxon>
        <taxon>Fungi</taxon>
        <taxon>Dikarya</taxon>
        <taxon>Ascomycota</taxon>
        <taxon>Pezizomycotina</taxon>
        <taxon>Pezizomycetes</taxon>
        <taxon>Pezizales</taxon>
        <taxon>Tuberaceae</taxon>
        <taxon>Tuber</taxon>
    </lineage>
</organism>
<keyword evidence="1" id="KW-1133">Transmembrane helix</keyword>
<evidence type="ECO:0000313" key="2">
    <source>
        <dbReference type="EMBL" id="PUU81931.1"/>
    </source>
</evidence>
<proteinExistence type="predicted"/>
<gene>
    <name evidence="2" type="ORF">B9Z19DRAFT_969928</name>
</gene>
<evidence type="ECO:0008006" key="4">
    <source>
        <dbReference type="Google" id="ProtNLM"/>
    </source>
</evidence>